<organism evidence="1 2">
    <name type="scientific">Myroides marinus</name>
    <dbReference type="NCBI Taxonomy" id="703342"/>
    <lineage>
        <taxon>Bacteria</taxon>
        <taxon>Pseudomonadati</taxon>
        <taxon>Bacteroidota</taxon>
        <taxon>Flavobacteriia</taxon>
        <taxon>Flavobacteriales</taxon>
        <taxon>Flavobacteriaceae</taxon>
        <taxon>Myroides</taxon>
    </lineage>
</organism>
<dbReference type="EMBL" id="FNYS01000006">
    <property type="protein sequence ID" value="SEI88706.1"/>
    <property type="molecule type" value="Genomic_DNA"/>
</dbReference>
<protein>
    <recommendedName>
        <fullName evidence="3">MarR family transcriptional regulator</fullName>
    </recommendedName>
</protein>
<proteinExistence type="predicted"/>
<reference evidence="1 2" key="1">
    <citation type="submission" date="2016-10" db="EMBL/GenBank/DDBJ databases">
        <authorList>
            <person name="de Groot N.N."/>
        </authorList>
    </citation>
    <scope>NUCLEOTIDE SEQUENCE [LARGE SCALE GENOMIC DNA]</scope>
    <source>
        <strain evidence="1 2">DSM 23048</strain>
    </source>
</reference>
<accession>A0A1H6UAW9</accession>
<evidence type="ECO:0008006" key="3">
    <source>
        <dbReference type="Google" id="ProtNLM"/>
    </source>
</evidence>
<gene>
    <name evidence="1" type="ORF">SAMN04488018_106110</name>
</gene>
<sequence length="71" mass="8266">MKNKEKYYRALIENNGQLNEIDLGTSVGLSEEETTIIISQLLSEYKIENIDNRVCKYSPMKRVKKKTIVSR</sequence>
<evidence type="ECO:0000313" key="2">
    <source>
        <dbReference type="Proteomes" id="UP000183077"/>
    </source>
</evidence>
<dbReference type="AlphaFoldDB" id="A0A1H6UAW9"/>
<evidence type="ECO:0000313" key="1">
    <source>
        <dbReference type="EMBL" id="SEI88706.1"/>
    </source>
</evidence>
<dbReference type="RefSeq" id="WP_074745723.1">
    <property type="nucleotide sequence ID" value="NZ_FNYS01000006.1"/>
</dbReference>
<name>A0A1H6UAW9_9FLAO</name>
<dbReference type="GeneID" id="82256910"/>
<dbReference type="Proteomes" id="UP000183077">
    <property type="component" value="Unassembled WGS sequence"/>
</dbReference>